<proteinExistence type="predicted"/>
<dbReference type="Proteomes" id="UP000075230">
    <property type="component" value="Unassembled WGS sequence"/>
</dbReference>
<dbReference type="EMBL" id="BCWF01000023">
    <property type="protein sequence ID" value="GAT27711.1"/>
    <property type="molecule type" value="Genomic_DNA"/>
</dbReference>
<sequence>MKHFCLKALGCTAKPVPAIYDLDLPRVIEAVQHPAERPEISVAVTS</sequence>
<reference evidence="1 2" key="1">
    <citation type="journal article" date="2016" name="DNA Res.">
        <title>Genome sequence of Aspergillus luchuensis NBRC 4314.</title>
        <authorList>
            <person name="Yamada O."/>
            <person name="Machida M."/>
            <person name="Hosoyama A."/>
            <person name="Goto M."/>
            <person name="Takahashi T."/>
            <person name="Futagami T."/>
            <person name="Yamagata Y."/>
            <person name="Takeuchi M."/>
            <person name="Kobayashi T."/>
            <person name="Koike H."/>
            <person name="Abe K."/>
            <person name="Asai K."/>
            <person name="Arita M."/>
            <person name="Fujita N."/>
            <person name="Fukuda K."/>
            <person name="Higa K."/>
            <person name="Horikawa H."/>
            <person name="Ishikawa T."/>
            <person name="Jinno K."/>
            <person name="Kato Y."/>
            <person name="Kirimura K."/>
            <person name="Mizutani O."/>
            <person name="Nakasone K."/>
            <person name="Sano M."/>
            <person name="Shiraishi Y."/>
            <person name="Tsukahara M."/>
            <person name="Gomi K."/>
        </authorList>
    </citation>
    <scope>NUCLEOTIDE SEQUENCE [LARGE SCALE GENOMIC DNA]</scope>
    <source>
        <strain evidence="1 2">RIB 2604</strain>
    </source>
</reference>
<comment type="caution">
    <text evidence="1">The sequence shown here is derived from an EMBL/GenBank/DDBJ whole genome shotgun (WGS) entry which is preliminary data.</text>
</comment>
<organism evidence="1 2">
    <name type="scientific">Aspergillus kawachii</name>
    <name type="common">White koji mold</name>
    <name type="synonym">Aspergillus awamori var. kawachi</name>
    <dbReference type="NCBI Taxonomy" id="1069201"/>
    <lineage>
        <taxon>Eukaryota</taxon>
        <taxon>Fungi</taxon>
        <taxon>Dikarya</taxon>
        <taxon>Ascomycota</taxon>
        <taxon>Pezizomycotina</taxon>
        <taxon>Eurotiomycetes</taxon>
        <taxon>Eurotiomycetidae</taxon>
        <taxon>Eurotiales</taxon>
        <taxon>Aspergillaceae</taxon>
        <taxon>Aspergillus</taxon>
        <taxon>Aspergillus subgen. Circumdati</taxon>
    </lineage>
</organism>
<accession>A0A146FRV9</accession>
<gene>
    <name evidence="1" type="ORF">RIB2604_02300670</name>
</gene>
<protein>
    <submittedName>
        <fullName evidence="1">Lanosterol synthase</fullName>
    </submittedName>
</protein>
<evidence type="ECO:0000313" key="1">
    <source>
        <dbReference type="EMBL" id="GAT27711.1"/>
    </source>
</evidence>
<reference evidence="2" key="2">
    <citation type="submission" date="2016-02" db="EMBL/GenBank/DDBJ databases">
        <title>Genome sequencing of Aspergillus luchuensis NBRC 4314.</title>
        <authorList>
            <person name="Yamada O."/>
        </authorList>
    </citation>
    <scope>NUCLEOTIDE SEQUENCE [LARGE SCALE GENOMIC DNA]</scope>
    <source>
        <strain evidence="2">RIB 2604</strain>
    </source>
</reference>
<dbReference type="AlphaFoldDB" id="A0A146FRV9"/>
<name>A0A146FRV9_ASPKA</name>
<evidence type="ECO:0000313" key="2">
    <source>
        <dbReference type="Proteomes" id="UP000075230"/>
    </source>
</evidence>